<organism evidence="1 2">
    <name type="scientific">Seinonella peptonophila</name>
    <dbReference type="NCBI Taxonomy" id="112248"/>
    <lineage>
        <taxon>Bacteria</taxon>
        <taxon>Bacillati</taxon>
        <taxon>Bacillota</taxon>
        <taxon>Bacilli</taxon>
        <taxon>Bacillales</taxon>
        <taxon>Thermoactinomycetaceae</taxon>
        <taxon>Seinonella</taxon>
    </lineage>
</organism>
<accession>A0A1M4WF96</accession>
<evidence type="ECO:0000313" key="2">
    <source>
        <dbReference type="Proteomes" id="UP000184476"/>
    </source>
</evidence>
<dbReference type="Proteomes" id="UP000184476">
    <property type="component" value="Unassembled WGS sequence"/>
</dbReference>
<reference evidence="1 2" key="1">
    <citation type="submission" date="2016-11" db="EMBL/GenBank/DDBJ databases">
        <authorList>
            <person name="Jaros S."/>
            <person name="Januszkiewicz K."/>
            <person name="Wedrychowicz H."/>
        </authorList>
    </citation>
    <scope>NUCLEOTIDE SEQUENCE [LARGE SCALE GENOMIC DNA]</scope>
    <source>
        <strain evidence="1 2">DSM 44666</strain>
    </source>
</reference>
<name>A0A1M4WF96_9BACL</name>
<gene>
    <name evidence="1" type="ORF">SAMN05444392_103196</name>
</gene>
<proteinExistence type="predicted"/>
<protein>
    <submittedName>
        <fullName evidence="1">Uncharacterized protein</fullName>
    </submittedName>
</protein>
<evidence type="ECO:0000313" key="1">
    <source>
        <dbReference type="EMBL" id="SHE79918.1"/>
    </source>
</evidence>
<dbReference type="RefSeq" id="WP_139279026.1">
    <property type="nucleotide sequence ID" value="NZ_FQVL01000003.1"/>
</dbReference>
<dbReference type="OrthoDB" id="9798081at2"/>
<dbReference type="EMBL" id="FQVL01000003">
    <property type="protein sequence ID" value="SHE79918.1"/>
    <property type="molecule type" value="Genomic_DNA"/>
</dbReference>
<sequence length="112" mass="12944">MRQPVVGFGFELLGLNRICAKEITKKPAFYRVMSKVGMKYKEEKNMSENINPWSDDKPLDPAEEDRLTKLEFLKALQSATDPRLTEREREAARKAAKWGANIIMNRSLDRSK</sequence>
<keyword evidence="2" id="KW-1185">Reference proteome</keyword>
<dbReference type="AlphaFoldDB" id="A0A1M4WF96"/>